<proteinExistence type="predicted"/>
<dbReference type="Proteomes" id="UP000199138">
    <property type="component" value="Unassembled WGS sequence"/>
</dbReference>
<name>A0A1I7FD04_9FLAO</name>
<dbReference type="EMBL" id="FPBK01000001">
    <property type="protein sequence ID" value="SFU34080.1"/>
    <property type="molecule type" value="Genomic_DNA"/>
</dbReference>
<dbReference type="GO" id="GO:0020037">
    <property type="term" value="F:heme binding"/>
    <property type="evidence" value="ECO:0007669"/>
    <property type="project" value="InterPro"/>
</dbReference>
<organism evidence="1 2">
    <name type="scientific">Pustulibacterium marinum</name>
    <dbReference type="NCBI Taxonomy" id="1224947"/>
    <lineage>
        <taxon>Bacteria</taxon>
        <taxon>Pseudomonadati</taxon>
        <taxon>Bacteroidota</taxon>
        <taxon>Flavobacteriia</taxon>
        <taxon>Flavobacteriales</taxon>
        <taxon>Flavobacteriaceae</taxon>
        <taxon>Pustulibacterium</taxon>
    </lineage>
</organism>
<evidence type="ECO:0000313" key="2">
    <source>
        <dbReference type="Proteomes" id="UP000199138"/>
    </source>
</evidence>
<dbReference type="GO" id="GO:0005506">
    <property type="term" value="F:iron ion binding"/>
    <property type="evidence" value="ECO:0007669"/>
    <property type="project" value="InterPro"/>
</dbReference>
<protein>
    <submittedName>
        <fullName evidence="1">Uncharacterized protein</fullName>
    </submittedName>
</protein>
<dbReference type="SUPFAM" id="SSF47175">
    <property type="entry name" value="Cytochromes"/>
    <property type="match status" value="1"/>
</dbReference>
<dbReference type="InterPro" id="IPR010980">
    <property type="entry name" value="Cyt_c/b562"/>
</dbReference>
<dbReference type="AlphaFoldDB" id="A0A1I7FD04"/>
<accession>A0A1I7FD04</accession>
<dbReference type="GO" id="GO:0022900">
    <property type="term" value="P:electron transport chain"/>
    <property type="evidence" value="ECO:0007669"/>
    <property type="project" value="InterPro"/>
</dbReference>
<dbReference type="OrthoDB" id="982229at2"/>
<reference evidence="2" key="1">
    <citation type="submission" date="2016-10" db="EMBL/GenBank/DDBJ databases">
        <authorList>
            <person name="Varghese N."/>
            <person name="Submissions S."/>
        </authorList>
    </citation>
    <scope>NUCLEOTIDE SEQUENCE [LARGE SCALE GENOMIC DNA]</scope>
    <source>
        <strain evidence="2">CGMCC 1.12333</strain>
    </source>
</reference>
<dbReference type="GO" id="GO:0009055">
    <property type="term" value="F:electron transfer activity"/>
    <property type="evidence" value="ECO:0007669"/>
    <property type="project" value="InterPro"/>
</dbReference>
<sequence length="133" mass="15514">MILVSCDQNKKDQTKQSSNENFQMYSMSEMARLMENMAQEHKNVKTKVLANDSLGSIPDYYYDIHFATFTDESDNDEFFKKWADLYLAAEENLYKKQTVEAFDNAINVCLQCHQQKCGGPIPRIKKLFINSYE</sequence>
<evidence type="ECO:0000313" key="1">
    <source>
        <dbReference type="EMBL" id="SFU34080.1"/>
    </source>
</evidence>
<keyword evidence="2" id="KW-1185">Reference proteome</keyword>
<dbReference type="STRING" id="1224947.SAMN05216480_101869"/>
<gene>
    <name evidence="1" type="ORF">SAMN05216480_101869</name>
</gene>